<evidence type="ECO:0000259" key="1">
    <source>
        <dbReference type="PROSITE" id="PS50879"/>
    </source>
</evidence>
<dbReference type="InterPro" id="IPR036397">
    <property type="entry name" value="RNaseH_sf"/>
</dbReference>
<comment type="caution">
    <text evidence="2">The sequence shown here is derived from an EMBL/GenBank/DDBJ whole genome shotgun (WGS) entry which is preliminary data.</text>
</comment>
<evidence type="ECO:0000313" key="2">
    <source>
        <dbReference type="EMBL" id="GEX94270.1"/>
    </source>
</evidence>
<organism evidence="2">
    <name type="scientific">Tanacetum cinerariifolium</name>
    <name type="common">Dalmatian daisy</name>
    <name type="synonym">Chrysanthemum cinerariifolium</name>
    <dbReference type="NCBI Taxonomy" id="118510"/>
    <lineage>
        <taxon>Eukaryota</taxon>
        <taxon>Viridiplantae</taxon>
        <taxon>Streptophyta</taxon>
        <taxon>Embryophyta</taxon>
        <taxon>Tracheophyta</taxon>
        <taxon>Spermatophyta</taxon>
        <taxon>Magnoliopsida</taxon>
        <taxon>eudicotyledons</taxon>
        <taxon>Gunneridae</taxon>
        <taxon>Pentapetalae</taxon>
        <taxon>asterids</taxon>
        <taxon>campanulids</taxon>
        <taxon>Asterales</taxon>
        <taxon>Asteraceae</taxon>
        <taxon>Asteroideae</taxon>
        <taxon>Anthemideae</taxon>
        <taxon>Anthemidinae</taxon>
        <taxon>Tanacetum</taxon>
    </lineage>
</organism>
<dbReference type="InterPro" id="IPR043128">
    <property type="entry name" value="Rev_trsase/Diguanyl_cyclase"/>
</dbReference>
<keyword evidence="2" id="KW-0548">Nucleotidyltransferase</keyword>
<accession>A0A699HHB4</accession>
<dbReference type="GO" id="GO:0003964">
    <property type="term" value="F:RNA-directed DNA polymerase activity"/>
    <property type="evidence" value="ECO:0007669"/>
    <property type="project" value="UniProtKB-KW"/>
</dbReference>
<protein>
    <submittedName>
        <fullName evidence="2">Reverse transcriptase domain-containing protein</fullName>
    </submittedName>
</protein>
<dbReference type="InterPro" id="IPR043502">
    <property type="entry name" value="DNA/RNA_pol_sf"/>
</dbReference>
<gene>
    <name evidence="2" type="ORF">Tci_366245</name>
</gene>
<name>A0A699HHB4_TANCI</name>
<reference evidence="2" key="1">
    <citation type="journal article" date="2019" name="Sci. Rep.">
        <title>Draft genome of Tanacetum cinerariifolium, the natural source of mosquito coil.</title>
        <authorList>
            <person name="Yamashiro T."/>
            <person name="Shiraishi A."/>
            <person name="Satake H."/>
            <person name="Nakayama K."/>
        </authorList>
    </citation>
    <scope>NUCLEOTIDE SEQUENCE</scope>
</reference>
<dbReference type="Pfam" id="PF13456">
    <property type="entry name" value="RVT_3"/>
    <property type="match status" value="1"/>
</dbReference>
<dbReference type="AlphaFoldDB" id="A0A699HHB4"/>
<dbReference type="GO" id="GO:0003676">
    <property type="term" value="F:nucleic acid binding"/>
    <property type="evidence" value="ECO:0007669"/>
    <property type="project" value="InterPro"/>
</dbReference>
<dbReference type="PANTHER" id="PTHR48475">
    <property type="entry name" value="RIBONUCLEASE H"/>
    <property type="match status" value="1"/>
</dbReference>
<dbReference type="InterPro" id="IPR002156">
    <property type="entry name" value="RNaseH_domain"/>
</dbReference>
<proteinExistence type="predicted"/>
<dbReference type="Gene3D" id="3.30.420.10">
    <property type="entry name" value="Ribonuclease H-like superfamily/Ribonuclease H"/>
    <property type="match status" value="1"/>
</dbReference>
<dbReference type="GO" id="GO:0004523">
    <property type="term" value="F:RNA-DNA hybrid ribonuclease activity"/>
    <property type="evidence" value="ECO:0007669"/>
    <property type="project" value="InterPro"/>
</dbReference>
<keyword evidence="2" id="KW-0695">RNA-directed DNA polymerase</keyword>
<dbReference type="PANTHER" id="PTHR48475:SF2">
    <property type="entry name" value="RIBONUCLEASE H"/>
    <property type="match status" value="1"/>
</dbReference>
<sequence>MIIEAEIGGHCIHRMYVNGESALEILGYDQRPKAYCETSLECAGGMFFASGGQSVSQADWQKPQSIRGCPGHQKLNGGFLAKSAEKSLPLFRTLKKYTKKIDFHWTAEAEKAFKQMKQLIAELPMLVAPMEKEELIIYLKSTKETIREYVKHYRHIVSVKGQILADFSIEGPEEDSPDTLMEMEEEPPEPWILFTDGSSYTDGSRARLILTNPKGMEFIYALRFRFGATNNEAEYEALIAGLMIAEQMGVKNL</sequence>
<feature type="domain" description="RNase H type-1" evidence="1">
    <location>
        <begin position="187"/>
        <end position="253"/>
    </location>
</feature>
<dbReference type="PROSITE" id="PS50879">
    <property type="entry name" value="RNASE_H_1"/>
    <property type="match status" value="1"/>
</dbReference>
<dbReference type="EMBL" id="BKCJ010140623">
    <property type="protein sequence ID" value="GEX94270.1"/>
    <property type="molecule type" value="Genomic_DNA"/>
</dbReference>
<dbReference type="Gene3D" id="3.30.70.270">
    <property type="match status" value="1"/>
</dbReference>
<keyword evidence="2" id="KW-0808">Transferase</keyword>
<dbReference type="SUPFAM" id="SSF56672">
    <property type="entry name" value="DNA/RNA polymerases"/>
    <property type="match status" value="1"/>
</dbReference>